<name>A0ABV5MF24_9ACTN</name>
<accession>A0ABV5MF24</accession>
<organism evidence="2 3">
    <name type="scientific">Dactylosporangium vinaceum</name>
    <dbReference type="NCBI Taxonomy" id="53362"/>
    <lineage>
        <taxon>Bacteria</taxon>
        <taxon>Bacillati</taxon>
        <taxon>Actinomycetota</taxon>
        <taxon>Actinomycetes</taxon>
        <taxon>Micromonosporales</taxon>
        <taxon>Micromonosporaceae</taxon>
        <taxon>Dactylosporangium</taxon>
    </lineage>
</organism>
<evidence type="ECO:0000256" key="1">
    <source>
        <dbReference type="SAM" id="MobiDB-lite"/>
    </source>
</evidence>
<dbReference type="EMBL" id="JBHMCA010000053">
    <property type="protein sequence ID" value="MFB9447465.1"/>
    <property type="molecule type" value="Genomic_DNA"/>
</dbReference>
<reference evidence="2 3" key="1">
    <citation type="submission" date="2024-09" db="EMBL/GenBank/DDBJ databases">
        <authorList>
            <person name="Sun Q."/>
            <person name="Mori K."/>
        </authorList>
    </citation>
    <scope>NUCLEOTIDE SEQUENCE [LARGE SCALE GENOMIC DNA]</scope>
    <source>
        <strain evidence="2 3">JCM 3307</strain>
    </source>
</reference>
<proteinExistence type="predicted"/>
<dbReference type="RefSeq" id="WP_223100668.1">
    <property type="nucleotide sequence ID" value="NZ_CP061913.1"/>
</dbReference>
<evidence type="ECO:0000313" key="3">
    <source>
        <dbReference type="Proteomes" id="UP001589608"/>
    </source>
</evidence>
<comment type="caution">
    <text evidence="2">The sequence shown here is derived from an EMBL/GenBank/DDBJ whole genome shotgun (WGS) entry which is preliminary data.</text>
</comment>
<keyword evidence="3" id="KW-1185">Reference proteome</keyword>
<feature type="region of interest" description="Disordered" evidence="1">
    <location>
        <begin position="1"/>
        <end position="29"/>
    </location>
</feature>
<gene>
    <name evidence="2" type="ORF">ACFFTR_30595</name>
</gene>
<protein>
    <submittedName>
        <fullName evidence="2">Uncharacterized protein</fullName>
    </submittedName>
</protein>
<sequence length="700" mass="77455">MTAIKEPGPKAEAPEQDDGTADDARSLSPQTIRSYGISDSEFLGPSAFGPNSTSIGAILNVGRDREKRRSVNRPLDGGLVLERMHTYAETATPDRLVGRLNHRSVAYLSGPPGSGRFTAALVGLARRHPANQITQVYLVGDDPLHTYYSDPELLRSGYGHIVELAPAVKPDFSELAQLSALAQAARASIVFVSADTGHGLVDYRVEHESPEPGAVFLAWLERRLRDRGHCIDACLPCDGECVRRYVEYCRAEYLRLLSVTTMTDAVRFAADFAERRPDPGNAADLLADSASVRNRAIELFKTAQPPDEASRDRHRLRRAAQHRRAARLAFAVFDGYPLTRVFAATSALMRRLDDAAGRAASDRTVLEHNLDDLLDEIRSDAQPDGVVGAARIARLRQPRLVRGLLDVAWHEYDTARQPLLRWLDDLTETGDVRPVAAAAGLLCEYDFKQVHHDLLDKWAVSPQPSRRQAAALACELAVRNPALTSRVLECVAGWVQHPGYRRDTAVRTYATNTFRRGYALEALAVLEVAAHDAMQNGSNAIPVGIRGIYDTHPAEVVKRLVDWADSEIPNLRNMASRCLIRLAAADSDAVGASSTRAWPMLLHQTVNGDVAAADHARLWPNALLHPKTARQAWPAVERWIRLSADDAQLRDVFRLVFGPIFREGPINRRADFYLRCFWRRSMPDSPILDTVAEMLQGASR</sequence>
<evidence type="ECO:0000313" key="2">
    <source>
        <dbReference type="EMBL" id="MFB9447465.1"/>
    </source>
</evidence>
<dbReference type="Proteomes" id="UP001589608">
    <property type="component" value="Unassembled WGS sequence"/>
</dbReference>